<dbReference type="CDD" id="cd04590">
    <property type="entry name" value="CBS_pair_CorC_HlyC_assoc"/>
    <property type="match status" value="1"/>
</dbReference>
<dbReference type="PANTHER" id="PTHR22777:SF32">
    <property type="entry name" value="UPF0053 INNER MEMBRANE PROTEIN YFJD"/>
    <property type="match status" value="1"/>
</dbReference>
<feature type="transmembrane region" description="Helical" evidence="12">
    <location>
        <begin position="61"/>
        <end position="84"/>
    </location>
</feature>
<dbReference type="InterPro" id="IPR002550">
    <property type="entry name" value="CNNM"/>
</dbReference>
<dbReference type="Pfam" id="PF03471">
    <property type="entry name" value="CorC_HlyC"/>
    <property type="match status" value="1"/>
</dbReference>
<dbReference type="PROSITE" id="PS51846">
    <property type="entry name" value="CNNM"/>
    <property type="match status" value="1"/>
</dbReference>
<sequence>MSAGQWALVGVVCLLVAVSALLALAETSLVRTSRAKALALVEEGRRGAGKLLALVERPERFLSGVLLLVLVCQLVVATLVGILAEQLFGGLGVAVATVFEVVVLFVLAEALPKNWAMQNPERSALLAAPLVAALVEFWPVRVFSQGLVRLAAALSGGRRRPAEVSEQELLALADVAVEEQVIETEERALIHSIIEFGDTVVREVMVPRPEMQAVEASASVTEALERALAVGFSRLPAFEGNVDDIVGVAYVKDLVRAERAGQGGEEVRRHLRPAHFVPETKRVAALMREMQAETFHLALVVDEYGGTAGLVTLEDLIEELVGEIVDEYDVEEPPIKRLPDGSRSVSGRLTVDALAEELDVELPTGTWDTVSGLLSDLLGRVPLQGDAVAVAGWRLVAERVQGNRVGRVRVEPLPPPVAGELPGDGTRGGPPLDSAASAGADGQAGSPTAPVGRG</sequence>
<feature type="transmembrane region" description="Helical" evidence="12">
    <location>
        <begin position="90"/>
        <end position="111"/>
    </location>
</feature>
<reference evidence="15 16" key="1">
    <citation type="submission" date="2024-09" db="EMBL/GenBank/DDBJ databases">
        <authorList>
            <person name="Sun Q."/>
            <person name="Mori K."/>
        </authorList>
    </citation>
    <scope>NUCLEOTIDE SEQUENCE [LARGE SCALE GENOMIC DNA]</scope>
    <source>
        <strain evidence="15 16">JCM 15389</strain>
    </source>
</reference>
<feature type="region of interest" description="Disordered" evidence="11">
    <location>
        <begin position="409"/>
        <end position="454"/>
    </location>
</feature>
<keyword evidence="7 9" id="KW-0129">CBS domain</keyword>
<evidence type="ECO:0000256" key="1">
    <source>
        <dbReference type="ARBA" id="ARBA00004651"/>
    </source>
</evidence>
<evidence type="ECO:0000256" key="3">
    <source>
        <dbReference type="ARBA" id="ARBA00022475"/>
    </source>
</evidence>
<keyword evidence="8 10" id="KW-0472">Membrane</keyword>
<dbReference type="Proteomes" id="UP001589788">
    <property type="component" value="Unassembled WGS sequence"/>
</dbReference>
<dbReference type="InterPro" id="IPR000644">
    <property type="entry name" value="CBS_dom"/>
</dbReference>
<dbReference type="SUPFAM" id="SSF54631">
    <property type="entry name" value="CBS-domain pair"/>
    <property type="match status" value="1"/>
</dbReference>
<dbReference type="InterPro" id="IPR044751">
    <property type="entry name" value="Ion_transp-like_CBS"/>
</dbReference>
<comment type="subcellular location">
    <subcellularLocation>
        <location evidence="1">Cell membrane</location>
        <topology evidence="1">Multi-pass membrane protein</topology>
    </subcellularLocation>
</comment>
<dbReference type="Pfam" id="PF00571">
    <property type="entry name" value="CBS"/>
    <property type="match status" value="2"/>
</dbReference>
<gene>
    <name evidence="15" type="ORF">ACFFRE_02275</name>
</gene>
<evidence type="ECO:0000313" key="16">
    <source>
        <dbReference type="Proteomes" id="UP001589788"/>
    </source>
</evidence>
<dbReference type="Pfam" id="PF01595">
    <property type="entry name" value="CNNM"/>
    <property type="match status" value="1"/>
</dbReference>
<dbReference type="Gene3D" id="3.30.465.10">
    <property type="match status" value="1"/>
</dbReference>
<evidence type="ECO:0000256" key="4">
    <source>
        <dbReference type="ARBA" id="ARBA00022692"/>
    </source>
</evidence>
<feature type="compositionally biased region" description="Low complexity" evidence="11">
    <location>
        <begin position="429"/>
        <end position="447"/>
    </location>
</feature>
<accession>A0ABV6BZX6</accession>
<dbReference type="InterPro" id="IPR005170">
    <property type="entry name" value="Transptr-assoc_dom"/>
</dbReference>
<evidence type="ECO:0000256" key="11">
    <source>
        <dbReference type="SAM" id="MobiDB-lite"/>
    </source>
</evidence>
<dbReference type="SUPFAM" id="SSF56176">
    <property type="entry name" value="FAD-binding/transporter-associated domain-like"/>
    <property type="match status" value="1"/>
</dbReference>
<dbReference type="InterPro" id="IPR036318">
    <property type="entry name" value="FAD-bd_PCMH-like_sf"/>
</dbReference>
<evidence type="ECO:0000313" key="15">
    <source>
        <dbReference type="EMBL" id="MFC0080985.1"/>
    </source>
</evidence>
<evidence type="ECO:0000256" key="8">
    <source>
        <dbReference type="ARBA" id="ARBA00023136"/>
    </source>
</evidence>
<keyword evidence="3" id="KW-1003">Cell membrane</keyword>
<protein>
    <submittedName>
        <fullName evidence="15">Hemolysin family protein</fullName>
    </submittedName>
</protein>
<keyword evidence="16" id="KW-1185">Reference proteome</keyword>
<evidence type="ECO:0000256" key="2">
    <source>
        <dbReference type="ARBA" id="ARBA00006337"/>
    </source>
</evidence>
<dbReference type="InterPro" id="IPR016169">
    <property type="entry name" value="FAD-bd_PCMH_sub2"/>
</dbReference>
<proteinExistence type="inferred from homology"/>
<dbReference type="PANTHER" id="PTHR22777">
    <property type="entry name" value="HEMOLYSIN-RELATED"/>
    <property type="match status" value="1"/>
</dbReference>
<dbReference type="Gene3D" id="3.10.580.10">
    <property type="entry name" value="CBS-domain"/>
    <property type="match status" value="1"/>
</dbReference>
<name>A0ABV6BZX6_9ACTN</name>
<comment type="similarity">
    <text evidence="2">Belongs to the UPF0053 family.</text>
</comment>
<keyword evidence="4 10" id="KW-0812">Transmembrane</keyword>
<evidence type="ECO:0000256" key="10">
    <source>
        <dbReference type="PROSITE-ProRule" id="PRU01193"/>
    </source>
</evidence>
<evidence type="ECO:0000259" key="13">
    <source>
        <dbReference type="PROSITE" id="PS51371"/>
    </source>
</evidence>
<dbReference type="SMART" id="SM01091">
    <property type="entry name" value="CorC_HlyC"/>
    <property type="match status" value="1"/>
</dbReference>
<feature type="domain" description="CBS" evidence="13">
    <location>
        <begin position="205"/>
        <end position="266"/>
    </location>
</feature>
<keyword evidence="5" id="KW-0677">Repeat</keyword>
<evidence type="ECO:0000256" key="6">
    <source>
        <dbReference type="ARBA" id="ARBA00022989"/>
    </source>
</evidence>
<dbReference type="PROSITE" id="PS51371">
    <property type="entry name" value="CBS"/>
    <property type="match status" value="2"/>
</dbReference>
<dbReference type="InterPro" id="IPR046342">
    <property type="entry name" value="CBS_dom_sf"/>
</dbReference>
<feature type="transmembrane region" description="Helical" evidence="12">
    <location>
        <begin position="6"/>
        <end position="25"/>
    </location>
</feature>
<comment type="caution">
    <text evidence="15">The sequence shown here is derived from an EMBL/GenBank/DDBJ whole genome shotgun (WGS) entry which is preliminary data.</text>
</comment>
<evidence type="ECO:0000256" key="7">
    <source>
        <dbReference type="ARBA" id="ARBA00023122"/>
    </source>
</evidence>
<organism evidence="15 16">
    <name type="scientific">Aciditerrimonas ferrireducens</name>
    <dbReference type="NCBI Taxonomy" id="667306"/>
    <lineage>
        <taxon>Bacteria</taxon>
        <taxon>Bacillati</taxon>
        <taxon>Actinomycetota</taxon>
        <taxon>Acidimicrobiia</taxon>
        <taxon>Acidimicrobiales</taxon>
        <taxon>Acidimicrobiaceae</taxon>
        <taxon>Aciditerrimonas</taxon>
    </lineage>
</organism>
<feature type="domain" description="CNNM transmembrane" evidence="14">
    <location>
        <begin position="1"/>
        <end position="186"/>
    </location>
</feature>
<feature type="domain" description="CBS" evidence="13">
    <location>
        <begin position="270"/>
        <end position="327"/>
    </location>
</feature>
<evidence type="ECO:0000256" key="9">
    <source>
        <dbReference type="PROSITE-ProRule" id="PRU00703"/>
    </source>
</evidence>
<feature type="transmembrane region" description="Helical" evidence="12">
    <location>
        <begin position="123"/>
        <end position="140"/>
    </location>
</feature>
<keyword evidence="6 10" id="KW-1133">Transmembrane helix</keyword>
<dbReference type="SMART" id="SM00116">
    <property type="entry name" value="CBS"/>
    <property type="match status" value="2"/>
</dbReference>
<dbReference type="EMBL" id="JBHLYQ010000012">
    <property type="protein sequence ID" value="MFC0080985.1"/>
    <property type="molecule type" value="Genomic_DNA"/>
</dbReference>
<evidence type="ECO:0000259" key="14">
    <source>
        <dbReference type="PROSITE" id="PS51846"/>
    </source>
</evidence>
<evidence type="ECO:0000256" key="12">
    <source>
        <dbReference type="SAM" id="Phobius"/>
    </source>
</evidence>
<evidence type="ECO:0000256" key="5">
    <source>
        <dbReference type="ARBA" id="ARBA00022737"/>
    </source>
</evidence>
<dbReference type="RefSeq" id="WP_248105633.1">
    <property type="nucleotide sequence ID" value="NZ_JAKHEX010000003.1"/>
</dbReference>